<dbReference type="PANTHER" id="PTHR31489:SF2">
    <property type="entry name" value="PROTEIN LIN-52 HOMOLOG"/>
    <property type="match status" value="1"/>
</dbReference>
<evidence type="ECO:0000256" key="1">
    <source>
        <dbReference type="ARBA" id="ARBA00005456"/>
    </source>
</evidence>
<proteinExistence type="inferred from homology"/>
<evidence type="ECO:0000256" key="2">
    <source>
        <dbReference type="SAM" id="MobiDB-lite"/>
    </source>
</evidence>
<dbReference type="STRING" id="76193.A0A0N1IH52"/>
<name>A0A0N1IH52_PAPMA</name>
<dbReference type="KEGG" id="pmac:106708819"/>
<evidence type="ECO:0000313" key="3">
    <source>
        <dbReference type="EMBL" id="KPJ20238.1"/>
    </source>
</evidence>
<comment type="similarity">
    <text evidence="1">Belongs to the lin-52 family.</text>
</comment>
<dbReference type="GO" id="GO:0006355">
    <property type="term" value="P:regulation of DNA-templated transcription"/>
    <property type="evidence" value="ECO:0007669"/>
    <property type="project" value="InterPro"/>
</dbReference>
<protein>
    <submittedName>
        <fullName evidence="3">Protein lin-52-like</fullName>
    </submittedName>
</protein>
<organism evidence="3 4">
    <name type="scientific">Papilio machaon</name>
    <name type="common">Old World swallowtail butterfly</name>
    <dbReference type="NCBI Taxonomy" id="76193"/>
    <lineage>
        <taxon>Eukaryota</taxon>
        <taxon>Metazoa</taxon>
        <taxon>Ecdysozoa</taxon>
        <taxon>Arthropoda</taxon>
        <taxon>Hexapoda</taxon>
        <taxon>Insecta</taxon>
        <taxon>Pterygota</taxon>
        <taxon>Neoptera</taxon>
        <taxon>Endopterygota</taxon>
        <taxon>Lepidoptera</taxon>
        <taxon>Glossata</taxon>
        <taxon>Ditrysia</taxon>
        <taxon>Papilionoidea</taxon>
        <taxon>Papilionidae</taxon>
        <taxon>Papilioninae</taxon>
        <taxon>Papilio</taxon>
    </lineage>
</organism>
<evidence type="ECO:0000313" key="4">
    <source>
        <dbReference type="Proteomes" id="UP000053240"/>
    </source>
</evidence>
<dbReference type="Pfam" id="PF10044">
    <property type="entry name" value="LIN52"/>
    <property type="match status" value="1"/>
</dbReference>
<sequence length="124" mass="14028">MAAKHNSIVNDGQTTSEDIPLTSLEESLLSLEKLDRASPELWPEQIPGVSEFASLQNVEQSPPSWKGLTKEDYAHMRQLGSLTTSGLIMEVKRLHDVAYQLGLEEAKEMTRGKYLNIFKSRRQR</sequence>
<gene>
    <name evidence="3" type="ORF">RR48_03947</name>
</gene>
<feature type="region of interest" description="Disordered" evidence="2">
    <location>
        <begin position="1"/>
        <end position="21"/>
    </location>
</feature>
<dbReference type="FunCoup" id="A0A0N1IH52">
    <property type="interactions" value="447"/>
</dbReference>
<dbReference type="InParanoid" id="A0A0N1IH52"/>
<dbReference type="InterPro" id="IPR018737">
    <property type="entry name" value="DREAM_LIN52"/>
</dbReference>
<keyword evidence="4" id="KW-1185">Reference proteome</keyword>
<dbReference type="EMBL" id="KQ459718">
    <property type="protein sequence ID" value="KPJ20238.1"/>
    <property type="molecule type" value="Genomic_DNA"/>
</dbReference>
<dbReference type="AlphaFoldDB" id="A0A0N1IH52"/>
<dbReference type="Proteomes" id="UP000053240">
    <property type="component" value="Unassembled WGS sequence"/>
</dbReference>
<accession>A0A0N1IH52</accession>
<reference evidence="3 4" key="1">
    <citation type="journal article" date="2015" name="Nat. Commun.">
        <title>Outbred genome sequencing and CRISPR/Cas9 gene editing in butterflies.</title>
        <authorList>
            <person name="Li X."/>
            <person name="Fan D."/>
            <person name="Zhang W."/>
            <person name="Liu G."/>
            <person name="Zhang L."/>
            <person name="Zhao L."/>
            <person name="Fang X."/>
            <person name="Chen L."/>
            <person name="Dong Y."/>
            <person name="Chen Y."/>
            <person name="Ding Y."/>
            <person name="Zhao R."/>
            <person name="Feng M."/>
            <person name="Zhu Y."/>
            <person name="Feng Y."/>
            <person name="Jiang X."/>
            <person name="Zhu D."/>
            <person name="Xiang H."/>
            <person name="Feng X."/>
            <person name="Li S."/>
            <person name="Wang J."/>
            <person name="Zhang G."/>
            <person name="Kronforst M.R."/>
            <person name="Wang W."/>
        </authorList>
    </citation>
    <scope>NUCLEOTIDE SEQUENCE [LARGE SCALE GENOMIC DNA]</scope>
    <source>
        <strain evidence="3">Ya'a_city_454_Pm</strain>
        <tissue evidence="3">Whole body</tissue>
    </source>
</reference>
<dbReference type="PANTHER" id="PTHR31489">
    <property type="entry name" value="LIN52 FAMILY MEMBER"/>
    <property type="match status" value="1"/>
</dbReference>
<dbReference type="GO" id="GO:0070176">
    <property type="term" value="C:DRM complex"/>
    <property type="evidence" value="ECO:0007669"/>
    <property type="project" value="InterPro"/>
</dbReference>
<dbReference type="OrthoDB" id="5834362at2759"/>
<feature type="compositionally biased region" description="Polar residues" evidence="2">
    <location>
        <begin position="7"/>
        <end position="17"/>
    </location>
</feature>